<dbReference type="Pfam" id="PF05050">
    <property type="entry name" value="Methyltransf_21"/>
    <property type="match status" value="1"/>
</dbReference>
<proteinExistence type="predicted"/>
<dbReference type="GO" id="GO:0008168">
    <property type="term" value="F:methyltransferase activity"/>
    <property type="evidence" value="ECO:0007669"/>
    <property type="project" value="UniProtKB-KW"/>
</dbReference>
<name>A0ABM6QDB7_9PROT</name>
<dbReference type="PANTHER" id="PTHR36973">
    <property type="entry name" value="SLL1456 PROTEIN-RELATED"/>
    <property type="match status" value="1"/>
</dbReference>
<dbReference type="GO" id="GO:0032259">
    <property type="term" value="P:methylation"/>
    <property type="evidence" value="ECO:0007669"/>
    <property type="project" value="UniProtKB-KW"/>
</dbReference>
<dbReference type="InterPro" id="IPR029063">
    <property type="entry name" value="SAM-dependent_MTases_sf"/>
</dbReference>
<organism evidence="2 3">
    <name type="scientific">Thalassospira marina</name>
    <dbReference type="NCBI Taxonomy" id="2048283"/>
    <lineage>
        <taxon>Bacteria</taxon>
        <taxon>Pseudomonadati</taxon>
        <taxon>Pseudomonadota</taxon>
        <taxon>Alphaproteobacteria</taxon>
        <taxon>Rhodospirillales</taxon>
        <taxon>Thalassospiraceae</taxon>
        <taxon>Thalassospira</taxon>
    </lineage>
</organism>
<keyword evidence="3" id="KW-1185">Reference proteome</keyword>
<evidence type="ECO:0000259" key="1">
    <source>
        <dbReference type="Pfam" id="PF05050"/>
    </source>
</evidence>
<accession>A0ABM6QDB7</accession>
<dbReference type="Proteomes" id="UP000233458">
    <property type="component" value="Chromosome"/>
</dbReference>
<dbReference type="RefSeq" id="WP_101285835.1">
    <property type="nucleotide sequence ID" value="NZ_CP024199.1"/>
</dbReference>
<reference evidence="2 3" key="1">
    <citation type="submission" date="2017-10" db="EMBL/GenBank/DDBJ databases">
        <title>Biodiversity and function of Thalassospira species in the particle-attached aromatic-hydrocarbon-degrading consortia from the surface seawater of the China South Sea.</title>
        <authorList>
            <person name="Dong C."/>
            <person name="Liu R."/>
            <person name="Shao Z."/>
        </authorList>
    </citation>
    <scope>NUCLEOTIDE SEQUENCE [LARGE SCALE GENOMIC DNA]</scope>
    <source>
        <strain evidence="2 3">CSC3H3</strain>
    </source>
</reference>
<evidence type="ECO:0000313" key="3">
    <source>
        <dbReference type="Proteomes" id="UP000233458"/>
    </source>
</evidence>
<dbReference type="NCBIfam" id="TIGR01444">
    <property type="entry name" value="fkbM_fam"/>
    <property type="match status" value="1"/>
</dbReference>
<sequence>MKTIFRRFLKAIHLASNPIYRHGLRHGVAATIEHRVALETLNLKTIIDVGANKGQFSLFAHALFPHAIIHAFEPLKGPAQCFTRMFQDKSNIILHHCALGNDGSINVIHISGREDSSSLLPILPRQSHLFPGTNEVGTQNIKVTRGDDALFGINLPKPLLIKLDVQGYEKSVLEGMPTLLAQADHVYAEISFQELYSNQVLAGELIAYLQQQGFILKAIYHLSTDKQGQPVYADALFERQVT</sequence>
<keyword evidence="2" id="KW-0808">Transferase</keyword>
<gene>
    <name evidence="2" type="ORF">CSC3H3_18850</name>
</gene>
<dbReference type="InterPro" id="IPR053188">
    <property type="entry name" value="FkbM_Methyltransferase"/>
</dbReference>
<keyword evidence="2" id="KW-0489">Methyltransferase</keyword>
<dbReference type="SUPFAM" id="SSF53335">
    <property type="entry name" value="S-adenosyl-L-methionine-dependent methyltransferases"/>
    <property type="match status" value="1"/>
</dbReference>
<feature type="domain" description="Methyltransferase FkbM" evidence="1">
    <location>
        <begin position="48"/>
        <end position="215"/>
    </location>
</feature>
<dbReference type="EMBL" id="CP024199">
    <property type="protein sequence ID" value="AUG54545.1"/>
    <property type="molecule type" value="Genomic_DNA"/>
</dbReference>
<protein>
    <submittedName>
        <fullName evidence="2">Methyltransferase FkbM</fullName>
    </submittedName>
</protein>
<evidence type="ECO:0000313" key="2">
    <source>
        <dbReference type="EMBL" id="AUG54545.1"/>
    </source>
</evidence>
<dbReference type="PANTHER" id="PTHR36973:SF4">
    <property type="entry name" value="NODULATION PROTEIN"/>
    <property type="match status" value="1"/>
</dbReference>
<dbReference type="InterPro" id="IPR006342">
    <property type="entry name" value="FkbM_mtfrase"/>
</dbReference>
<dbReference type="Gene3D" id="3.40.50.150">
    <property type="entry name" value="Vaccinia Virus protein VP39"/>
    <property type="match status" value="1"/>
</dbReference>